<accession>D2Z493</accession>
<organism evidence="1 2">
    <name type="scientific">Dethiosulfovibrio peptidovorans DSM 11002</name>
    <dbReference type="NCBI Taxonomy" id="469381"/>
    <lineage>
        <taxon>Bacteria</taxon>
        <taxon>Thermotogati</taxon>
        <taxon>Synergistota</taxon>
        <taxon>Synergistia</taxon>
        <taxon>Synergistales</taxon>
        <taxon>Dethiosulfovibrionaceae</taxon>
        <taxon>Dethiosulfovibrio</taxon>
    </lineage>
</organism>
<evidence type="ECO:0000313" key="1">
    <source>
        <dbReference type="EMBL" id="EFC90422.1"/>
    </source>
</evidence>
<keyword evidence="2" id="KW-1185">Reference proteome</keyword>
<dbReference type="PaxDb" id="469381-Dpep_0390"/>
<sequence>MDERTVTMDRVSLEEIWSQAHIAKELSCMGDTDIINRLERPLDKSIPLRERLEDGCYDYANLCKRASYLFLAIGNCLEKIQLISNVLMEDKLRGRGVPEE</sequence>
<reference evidence="1 2" key="1">
    <citation type="journal article" date="2010" name="Stand. Genomic Sci.">
        <title>Permanent draft genome sequence of Dethiosulfovibrio peptidovorans type strain (SEBR 4207).</title>
        <authorList>
            <person name="Labutti K."/>
            <person name="Mayilraj S."/>
            <person name="Clum A."/>
            <person name="Lucas S."/>
            <person name="Glavina Del Rio T."/>
            <person name="Nolan M."/>
            <person name="Tice H."/>
            <person name="Cheng J.F."/>
            <person name="Pitluck S."/>
            <person name="Liolios K."/>
            <person name="Ivanova N."/>
            <person name="Mavromatis K."/>
            <person name="Mikhailova N."/>
            <person name="Pati A."/>
            <person name="Goodwin L."/>
            <person name="Chen A."/>
            <person name="Palaniappan K."/>
            <person name="Land M."/>
            <person name="Hauser L."/>
            <person name="Chang Y.J."/>
            <person name="Jeffries C.D."/>
            <person name="Rohde M."/>
            <person name="Spring S."/>
            <person name="Goker M."/>
            <person name="Woyke T."/>
            <person name="Bristow J."/>
            <person name="Eisen J.A."/>
            <person name="Markowitz V."/>
            <person name="Hugenholtz P."/>
            <person name="Kyrpides N.C."/>
            <person name="Klenk H.P."/>
            <person name="Lapidus A."/>
        </authorList>
    </citation>
    <scope>NUCLEOTIDE SEQUENCE [LARGE SCALE GENOMIC DNA]</scope>
    <source>
        <strain evidence="1 2">DSM 11002</strain>
    </source>
</reference>
<dbReference type="Proteomes" id="UP000006427">
    <property type="component" value="Unassembled WGS sequence"/>
</dbReference>
<dbReference type="EMBL" id="ABTR02000001">
    <property type="protein sequence ID" value="EFC90422.1"/>
    <property type="molecule type" value="Genomic_DNA"/>
</dbReference>
<dbReference type="AlphaFoldDB" id="D2Z493"/>
<evidence type="ECO:0000313" key="2">
    <source>
        <dbReference type="Proteomes" id="UP000006427"/>
    </source>
</evidence>
<name>D2Z493_9BACT</name>
<protein>
    <submittedName>
        <fullName evidence="1">Uncharacterized protein</fullName>
    </submittedName>
</protein>
<proteinExistence type="predicted"/>
<dbReference type="RefSeq" id="WP_005659117.1">
    <property type="nucleotide sequence ID" value="NZ_ABTR02000001.1"/>
</dbReference>
<gene>
    <name evidence="1" type="ORF">Dpep_0390</name>
</gene>
<comment type="caution">
    <text evidence="1">The sequence shown here is derived from an EMBL/GenBank/DDBJ whole genome shotgun (WGS) entry which is preliminary data.</text>
</comment>